<name>A0AAD5S9H1_9FUNG</name>
<dbReference type="AlphaFoldDB" id="A0AAD5S9H1"/>
<accession>A0AAD5S9H1</accession>
<dbReference type="Proteomes" id="UP001212841">
    <property type="component" value="Unassembled WGS sequence"/>
</dbReference>
<proteinExistence type="predicted"/>
<feature type="non-terminal residue" evidence="1">
    <location>
        <position position="352"/>
    </location>
</feature>
<organism evidence="1 2">
    <name type="scientific">Rhizophlyctis rosea</name>
    <dbReference type="NCBI Taxonomy" id="64517"/>
    <lineage>
        <taxon>Eukaryota</taxon>
        <taxon>Fungi</taxon>
        <taxon>Fungi incertae sedis</taxon>
        <taxon>Chytridiomycota</taxon>
        <taxon>Chytridiomycota incertae sedis</taxon>
        <taxon>Chytridiomycetes</taxon>
        <taxon>Rhizophlyctidales</taxon>
        <taxon>Rhizophlyctidaceae</taxon>
        <taxon>Rhizophlyctis</taxon>
    </lineage>
</organism>
<dbReference type="EMBL" id="JADGJD010000833">
    <property type="protein sequence ID" value="KAJ3048182.1"/>
    <property type="molecule type" value="Genomic_DNA"/>
</dbReference>
<evidence type="ECO:0000313" key="2">
    <source>
        <dbReference type="Proteomes" id="UP001212841"/>
    </source>
</evidence>
<gene>
    <name evidence="1" type="ORF">HK097_010804</name>
</gene>
<protein>
    <submittedName>
        <fullName evidence="1">Uncharacterized protein</fullName>
    </submittedName>
</protein>
<reference evidence="1" key="1">
    <citation type="submission" date="2020-05" db="EMBL/GenBank/DDBJ databases">
        <title>Phylogenomic resolution of chytrid fungi.</title>
        <authorList>
            <person name="Stajich J.E."/>
            <person name="Amses K."/>
            <person name="Simmons R."/>
            <person name="Seto K."/>
            <person name="Myers J."/>
            <person name="Bonds A."/>
            <person name="Quandt C.A."/>
            <person name="Barry K."/>
            <person name="Liu P."/>
            <person name="Grigoriev I."/>
            <person name="Longcore J.E."/>
            <person name="James T.Y."/>
        </authorList>
    </citation>
    <scope>NUCLEOTIDE SEQUENCE</scope>
    <source>
        <strain evidence="1">JEL0318</strain>
    </source>
</reference>
<sequence>EIGRSGRDGRPAFCHVILVREDYLRLRAMCFRRTVEEAAVRRFLIRLFQKEEEKEEPKAKGKGRKGLTLRVGDDEGVGEVSGNRRVKAVGVEECEKDLELGEGIVGMLVGWLEEESGGRLRGLGVFNAKFNVRFGKINVEELADRDAVVNAILKAGNPKSGGDWEVDSLKLCRELDIPPEDLWGRFNSLRRTKKLAFDAMDRSYFVEFDGNLNEEEADAFIGKYVDVLLAKCRNVEGNEVRKVDALYKIHSKATTPSLSDIKYLKSDCEPVELDDEDRDRLRHLRECVANYFAVDERVEGVRKEWEDVGDEELDGRRRDGRLELQTRILEFVNGEGGAMSGEFLVWSINEGP</sequence>
<keyword evidence="2" id="KW-1185">Reference proteome</keyword>
<comment type="caution">
    <text evidence="1">The sequence shown here is derived from an EMBL/GenBank/DDBJ whole genome shotgun (WGS) entry which is preliminary data.</text>
</comment>
<evidence type="ECO:0000313" key="1">
    <source>
        <dbReference type="EMBL" id="KAJ3048182.1"/>
    </source>
</evidence>